<dbReference type="STRING" id="1073996.SAMN05444271_106100"/>
<protein>
    <submittedName>
        <fullName evidence="2">Uncharacterized protein</fullName>
    </submittedName>
</protein>
<proteinExistence type="predicted"/>
<dbReference type="GeneID" id="43932711"/>
<feature type="region of interest" description="Disordered" evidence="1">
    <location>
        <begin position="1"/>
        <end position="46"/>
    </location>
</feature>
<evidence type="ECO:0000256" key="1">
    <source>
        <dbReference type="SAM" id="MobiDB-lite"/>
    </source>
</evidence>
<dbReference type="RefSeq" id="WP_162551641.1">
    <property type="nucleotide sequence ID" value="NZ_CP024845.1"/>
</dbReference>
<dbReference type="AlphaFoldDB" id="A0A1H6T872"/>
<dbReference type="KEGG" id="hae:halTADL_0170"/>
<dbReference type="Proteomes" id="UP000198888">
    <property type="component" value="Unassembled WGS sequence"/>
</dbReference>
<accession>A0A2H4PY04</accession>
<keyword evidence="3" id="KW-1185">Reference proteome</keyword>
<name>A0A1H6T872_9EURY</name>
<sequence>MDELKPVSRTVDSITTASMTRDPTPLSVDESPSSSATTPAACGIYA</sequence>
<reference evidence="2 3" key="1">
    <citation type="submission" date="2016-10" db="EMBL/GenBank/DDBJ databases">
        <authorList>
            <person name="de Groot N.N."/>
        </authorList>
    </citation>
    <scope>NUCLEOTIDE SEQUENCE [LARGE SCALE GENOMIC DNA]</scope>
    <source>
        <strain evidence="2 3">DSM 22187</strain>
    </source>
</reference>
<feature type="compositionally biased region" description="Low complexity" evidence="1">
    <location>
        <begin position="31"/>
        <end position="46"/>
    </location>
</feature>
<feature type="compositionally biased region" description="Polar residues" evidence="1">
    <location>
        <begin position="10"/>
        <end position="21"/>
    </location>
</feature>
<evidence type="ECO:0000313" key="3">
    <source>
        <dbReference type="Proteomes" id="UP000198888"/>
    </source>
</evidence>
<evidence type="ECO:0000313" key="2">
    <source>
        <dbReference type="EMBL" id="SEI72002.1"/>
    </source>
</evidence>
<gene>
    <name evidence="2" type="ORF">SAMN05444271_106100</name>
</gene>
<organism evidence="2 3">
    <name type="scientific">Halohasta litchfieldiae</name>
    <dbReference type="NCBI Taxonomy" id="1073996"/>
    <lineage>
        <taxon>Archaea</taxon>
        <taxon>Methanobacteriati</taxon>
        <taxon>Methanobacteriota</taxon>
        <taxon>Stenosarchaea group</taxon>
        <taxon>Halobacteria</taxon>
        <taxon>Halobacteriales</taxon>
        <taxon>Haloferacaceae</taxon>
        <taxon>Halohasta</taxon>
    </lineage>
</organism>
<accession>A0A1H6T872</accession>
<dbReference type="EMBL" id="FNYR01000006">
    <property type="protein sequence ID" value="SEI72002.1"/>
    <property type="molecule type" value="Genomic_DNA"/>
</dbReference>